<evidence type="ECO:0000313" key="21">
    <source>
        <dbReference type="Proteomes" id="UP000695022"/>
    </source>
</evidence>
<keyword evidence="13" id="KW-0807">Transducer</keyword>
<dbReference type="PANTHER" id="PTHR32546">
    <property type="entry name" value="G-PROTEIN COUPLED RECEPTOR 158-RELATED"/>
    <property type="match status" value="1"/>
</dbReference>
<evidence type="ECO:0000256" key="5">
    <source>
        <dbReference type="ARBA" id="ARBA00022729"/>
    </source>
</evidence>
<evidence type="ECO:0000256" key="9">
    <source>
        <dbReference type="ARBA" id="ARBA00023136"/>
    </source>
</evidence>
<feature type="transmembrane region" description="Helical" evidence="18">
    <location>
        <begin position="522"/>
        <end position="545"/>
    </location>
</feature>
<evidence type="ECO:0000313" key="22">
    <source>
        <dbReference type="RefSeq" id="XP_014671640.1"/>
    </source>
</evidence>
<dbReference type="RefSeq" id="XP_014671640.1">
    <property type="nucleotide sequence ID" value="XM_014816154.1"/>
</dbReference>
<dbReference type="CDD" id="cd12913">
    <property type="entry name" value="PDC1_MCP_like"/>
    <property type="match status" value="1"/>
</dbReference>
<organism evidence="21 22">
    <name type="scientific">Priapulus caudatus</name>
    <name type="common">Priapulid worm</name>
    <dbReference type="NCBI Taxonomy" id="37621"/>
    <lineage>
        <taxon>Eukaryota</taxon>
        <taxon>Metazoa</taxon>
        <taxon>Ecdysozoa</taxon>
        <taxon>Scalidophora</taxon>
        <taxon>Priapulida</taxon>
        <taxon>Priapulimorpha</taxon>
        <taxon>Priapulimorphida</taxon>
        <taxon>Priapulidae</taxon>
        <taxon>Priapulus</taxon>
    </lineage>
</organism>
<sequence length="660" mass="74426">MQLLLTLLLVGTIPSGYGFQTEEEKVNTQENAVLALEYVENVRNSHCSGGTGEVLPIEFDHAVWNSQAQVAVRTANFLTKMWIINNGTPPFIDDNYLFGMTRSNVEIDPMIFGSAIAFEEYTYRNYQKVSFYTFEKFDRINSYDLSVNYDYLGQLNTEWYHIPKNKTYQPREVLVHINHRYNSTGNEHAPLEIFSEPLAMVEDGHWTKPYFDCGGGDIWMVTFSSPIFTRDIANASQYIFGGVATVDVELTNIDINQCDAEEMGSSGSTTADVFRNTHLCRPTTKCVPRKNLGFMSGTYFCVCVDGYYFPNTSAEEKAFVGFDLQHEYNLQKKYKNNSFSTGFLCLPCSEGCDTCVDDSACIAASNMIFRGALLAIVFLDVIFAFIVMIAVFLYRKQKIIKAASPFFCYVIIAGMFLMCAEVIIVFFKPTDLLCEMRPWFHHVGYFTTYGALLLRTWRIAALFKVKSAKQVKLGDSALAKRLLPILGVTIAYLVAWRVSSPPYVYTIKTPDDLKLYYCSSSWWDYAAILGQCLFLLWGVYLCYSVRKAPSSFNESKFISWAIYNTIFMNNFLLIIRLVMLGSLGPDLIYLLHVLQLQVPCTITLLLIFVPKFYMIAHEGPEAEAGTGVTGRQKASGMSTNKVTPVQPAPGSSTGEESINK</sequence>
<dbReference type="CDD" id="cd15293">
    <property type="entry name" value="7tmC_GPR158-like"/>
    <property type="match status" value="1"/>
</dbReference>
<protein>
    <submittedName>
        <fullName evidence="22">Probable G-protein coupled receptor CG31760</fullName>
    </submittedName>
</protein>
<evidence type="ECO:0000259" key="20">
    <source>
        <dbReference type="PROSITE" id="PS50259"/>
    </source>
</evidence>
<keyword evidence="6 18" id="KW-1133">Transmembrane helix</keyword>
<feature type="transmembrane region" description="Helical" evidence="18">
    <location>
        <begin position="557"/>
        <end position="581"/>
    </location>
</feature>
<name>A0ABM1EHG9_PRICU</name>
<evidence type="ECO:0000256" key="18">
    <source>
        <dbReference type="SAM" id="Phobius"/>
    </source>
</evidence>
<feature type="transmembrane region" description="Helical" evidence="18">
    <location>
        <begin position="371"/>
        <end position="394"/>
    </location>
</feature>
<feature type="region of interest" description="Disordered" evidence="17">
    <location>
        <begin position="623"/>
        <end position="660"/>
    </location>
</feature>
<evidence type="ECO:0000256" key="14">
    <source>
        <dbReference type="ARBA" id="ARBA00023257"/>
    </source>
</evidence>
<keyword evidence="4 18" id="KW-0812">Transmembrane</keyword>
<dbReference type="SUPFAM" id="SSF57184">
    <property type="entry name" value="Growth factor receptor domain"/>
    <property type="match status" value="1"/>
</dbReference>
<keyword evidence="21" id="KW-1185">Reference proteome</keyword>
<evidence type="ECO:0000256" key="7">
    <source>
        <dbReference type="ARBA" id="ARBA00023018"/>
    </source>
</evidence>
<comment type="subcellular location">
    <subcellularLocation>
        <location evidence="1">Cell projection</location>
        <location evidence="1">Neuron projection</location>
    </subcellularLocation>
    <subcellularLocation>
        <location evidence="16">Postsynaptic cell membrane</location>
        <topology evidence="16">Multi-pass membrane protein</topology>
    </subcellularLocation>
</comment>
<evidence type="ECO:0000256" key="6">
    <source>
        <dbReference type="ARBA" id="ARBA00022989"/>
    </source>
</evidence>
<dbReference type="InterPro" id="IPR000337">
    <property type="entry name" value="GPCR_3"/>
</dbReference>
<evidence type="ECO:0000256" key="13">
    <source>
        <dbReference type="ARBA" id="ARBA00023224"/>
    </source>
</evidence>
<keyword evidence="3" id="KW-1003">Cell membrane</keyword>
<dbReference type="Pfam" id="PF00003">
    <property type="entry name" value="7tm_3"/>
    <property type="match status" value="1"/>
</dbReference>
<keyword evidence="12" id="KW-0325">Glycoprotein</keyword>
<evidence type="ECO:0000256" key="1">
    <source>
        <dbReference type="ARBA" id="ARBA00004487"/>
    </source>
</evidence>
<keyword evidence="9 18" id="KW-0472">Membrane</keyword>
<dbReference type="PRINTS" id="PR01176">
    <property type="entry name" value="GABABRECEPTR"/>
</dbReference>
<evidence type="ECO:0000256" key="17">
    <source>
        <dbReference type="SAM" id="MobiDB-lite"/>
    </source>
</evidence>
<evidence type="ECO:0000256" key="3">
    <source>
        <dbReference type="ARBA" id="ARBA00022475"/>
    </source>
</evidence>
<keyword evidence="8" id="KW-0297">G-protein coupled receptor</keyword>
<proteinExistence type="inferred from homology"/>
<dbReference type="PRINTS" id="PR00248">
    <property type="entry name" value="GPCRMGR"/>
</dbReference>
<accession>A0ABM1EHG9</accession>
<dbReference type="PROSITE" id="PS50259">
    <property type="entry name" value="G_PROTEIN_RECEP_F3_4"/>
    <property type="match status" value="1"/>
</dbReference>
<keyword evidence="11 22" id="KW-0675">Receptor</keyword>
<feature type="transmembrane region" description="Helical" evidence="18">
    <location>
        <begin position="587"/>
        <end position="609"/>
    </location>
</feature>
<keyword evidence="7" id="KW-0770">Synapse</keyword>
<gene>
    <name evidence="22" type="primary">LOC106812313</name>
</gene>
<feature type="signal peptide" evidence="19">
    <location>
        <begin position="1"/>
        <end position="18"/>
    </location>
</feature>
<dbReference type="InterPro" id="IPR009030">
    <property type="entry name" value="Growth_fac_rcpt_cys_sf"/>
</dbReference>
<evidence type="ECO:0000256" key="12">
    <source>
        <dbReference type="ARBA" id="ARBA00023180"/>
    </source>
</evidence>
<feature type="transmembrane region" description="Helical" evidence="18">
    <location>
        <begin position="439"/>
        <end position="457"/>
    </location>
</feature>
<evidence type="ECO:0000256" key="8">
    <source>
        <dbReference type="ARBA" id="ARBA00023040"/>
    </source>
</evidence>
<evidence type="ECO:0000256" key="15">
    <source>
        <dbReference type="ARBA" id="ARBA00023273"/>
    </source>
</evidence>
<evidence type="ECO:0000256" key="4">
    <source>
        <dbReference type="ARBA" id="ARBA00022692"/>
    </source>
</evidence>
<feature type="transmembrane region" description="Helical" evidence="18">
    <location>
        <begin position="406"/>
        <end position="427"/>
    </location>
</feature>
<dbReference type="InterPro" id="IPR017978">
    <property type="entry name" value="GPCR_3_C"/>
</dbReference>
<keyword evidence="5 19" id="KW-0732">Signal</keyword>
<evidence type="ECO:0000256" key="19">
    <source>
        <dbReference type="SAM" id="SignalP"/>
    </source>
</evidence>
<feature type="chain" id="PRO_5046101151" evidence="19">
    <location>
        <begin position="19"/>
        <end position="660"/>
    </location>
</feature>
<dbReference type="Pfam" id="PF22572">
    <property type="entry name" value="GPR158_179_EC"/>
    <property type="match status" value="1"/>
</dbReference>
<comment type="similarity">
    <text evidence="2">Belongs to the G-protein coupled receptor 3 family.</text>
</comment>
<dbReference type="InterPro" id="IPR043458">
    <property type="entry name" value="GPR158/179"/>
</dbReference>
<evidence type="ECO:0000256" key="16">
    <source>
        <dbReference type="ARBA" id="ARBA00034104"/>
    </source>
</evidence>
<dbReference type="Gene3D" id="3.30.450.20">
    <property type="entry name" value="PAS domain"/>
    <property type="match status" value="1"/>
</dbReference>
<feature type="transmembrane region" description="Helical" evidence="18">
    <location>
        <begin position="478"/>
        <end position="496"/>
    </location>
</feature>
<dbReference type="GeneID" id="106812313"/>
<keyword evidence="10" id="KW-1015">Disulfide bond</keyword>
<evidence type="ECO:0000256" key="11">
    <source>
        <dbReference type="ARBA" id="ARBA00023170"/>
    </source>
</evidence>
<feature type="compositionally biased region" description="Polar residues" evidence="17">
    <location>
        <begin position="635"/>
        <end position="660"/>
    </location>
</feature>
<dbReference type="PANTHER" id="PTHR32546:SF26">
    <property type="entry name" value="SMOG, ISOFORM D"/>
    <property type="match status" value="1"/>
</dbReference>
<reference evidence="22" key="1">
    <citation type="submission" date="2025-08" db="UniProtKB">
        <authorList>
            <consortium name="RefSeq"/>
        </authorList>
    </citation>
    <scope>IDENTIFICATION</scope>
</reference>
<dbReference type="Proteomes" id="UP000695022">
    <property type="component" value="Unplaced"/>
</dbReference>
<evidence type="ECO:0000256" key="2">
    <source>
        <dbReference type="ARBA" id="ARBA00007242"/>
    </source>
</evidence>
<keyword evidence="15" id="KW-0966">Cell projection</keyword>
<feature type="domain" description="G-protein coupled receptors family 3 profile" evidence="20">
    <location>
        <begin position="369"/>
        <end position="615"/>
    </location>
</feature>
<dbReference type="InterPro" id="IPR054714">
    <property type="entry name" value="GPR158_179_extracellular"/>
</dbReference>
<keyword evidence="14" id="KW-0628">Postsynaptic cell membrane</keyword>
<evidence type="ECO:0000256" key="10">
    <source>
        <dbReference type="ARBA" id="ARBA00023157"/>
    </source>
</evidence>